<dbReference type="SUPFAM" id="SSF56176">
    <property type="entry name" value="FAD-binding/transporter-associated domain-like"/>
    <property type="match status" value="1"/>
</dbReference>
<proteinExistence type="inferred from homology"/>
<dbReference type="PANTHER" id="PTHR42973">
    <property type="entry name" value="BINDING OXIDOREDUCTASE, PUTATIVE (AFU_ORTHOLOGUE AFUA_1G17690)-RELATED"/>
    <property type="match status" value="1"/>
</dbReference>
<dbReference type="InterPro" id="IPR016166">
    <property type="entry name" value="FAD-bd_PCMH"/>
</dbReference>
<dbReference type="Proteomes" id="UP000619260">
    <property type="component" value="Unassembled WGS sequence"/>
</dbReference>
<gene>
    <name evidence="8" type="ORF">Val02_72530</name>
</gene>
<evidence type="ECO:0000256" key="1">
    <source>
        <dbReference type="ARBA" id="ARBA00001974"/>
    </source>
</evidence>
<organism evidence="8 9">
    <name type="scientific">Virgisporangium aliadipatigenens</name>
    <dbReference type="NCBI Taxonomy" id="741659"/>
    <lineage>
        <taxon>Bacteria</taxon>
        <taxon>Bacillati</taxon>
        <taxon>Actinomycetota</taxon>
        <taxon>Actinomycetes</taxon>
        <taxon>Micromonosporales</taxon>
        <taxon>Micromonosporaceae</taxon>
        <taxon>Virgisporangium</taxon>
    </lineage>
</organism>
<dbReference type="PROSITE" id="PS51387">
    <property type="entry name" value="FAD_PCMH"/>
    <property type="match status" value="1"/>
</dbReference>
<keyword evidence="5" id="KW-0560">Oxidoreductase</keyword>
<feature type="domain" description="FAD-binding PCMH-type" evidence="7">
    <location>
        <begin position="56"/>
        <end position="236"/>
    </location>
</feature>
<dbReference type="EMBL" id="BOPF01000035">
    <property type="protein sequence ID" value="GIJ50367.1"/>
    <property type="molecule type" value="Genomic_DNA"/>
</dbReference>
<keyword evidence="4" id="KW-0274">FAD</keyword>
<comment type="cofactor">
    <cofactor evidence="1">
        <name>FAD</name>
        <dbReference type="ChEBI" id="CHEBI:57692"/>
    </cofactor>
</comment>
<dbReference type="AlphaFoldDB" id="A0A8J4DVQ5"/>
<dbReference type="Gene3D" id="3.40.462.20">
    <property type="match status" value="1"/>
</dbReference>
<dbReference type="InterPro" id="IPR012951">
    <property type="entry name" value="BBE"/>
</dbReference>
<dbReference type="RefSeq" id="WP_203903806.1">
    <property type="nucleotide sequence ID" value="NZ_BOPF01000035.1"/>
</dbReference>
<evidence type="ECO:0000256" key="3">
    <source>
        <dbReference type="ARBA" id="ARBA00022630"/>
    </source>
</evidence>
<reference evidence="8" key="1">
    <citation type="submission" date="2021-01" db="EMBL/GenBank/DDBJ databases">
        <title>Whole genome shotgun sequence of Virgisporangium aliadipatigenens NBRC 105644.</title>
        <authorList>
            <person name="Komaki H."/>
            <person name="Tamura T."/>
        </authorList>
    </citation>
    <scope>NUCLEOTIDE SEQUENCE</scope>
    <source>
        <strain evidence="8">NBRC 105644</strain>
    </source>
</reference>
<evidence type="ECO:0000259" key="7">
    <source>
        <dbReference type="PROSITE" id="PS51387"/>
    </source>
</evidence>
<evidence type="ECO:0000313" key="8">
    <source>
        <dbReference type="EMBL" id="GIJ50367.1"/>
    </source>
</evidence>
<dbReference type="PANTHER" id="PTHR42973:SF39">
    <property type="entry name" value="FAD-BINDING PCMH-TYPE DOMAIN-CONTAINING PROTEIN"/>
    <property type="match status" value="1"/>
</dbReference>
<dbReference type="InterPro" id="IPR036318">
    <property type="entry name" value="FAD-bd_PCMH-like_sf"/>
</dbReference>
<evidence type="ECO:0000256" key="2">
    <source>
        <dbReference type="ARBA" id="ARBA00005466"/>
    </source>
</evidence>
<dbReference type="Pfam" id="PF08031">
    <property type="entry name" value="BBE"/>
    <property type="match status" value="1"/>
</dbReference>
<dbReference type="GO" id="GO:0016491">
    <property type="term" value="F:oxidoreductase activity"/>
    <property type="evidence" value="ECO:0007669"/>
    <property type="project" value="UniProtKB-KW"/>
</dbReference>
<feature type="signal peptide" evidence="6">
    <location>
        <begin position="1"/>
        <end position="28"/>
    </location>
</feature>
<keyword evidence="9" id="KW-1185">Reference proteome</keyword>
<comment type="caution">
    <text evidence="8">The sequence shown here is derived from an EMBL/GenBank/DDBJ whole genome shotgun (WGS) entry which is preliminary data.</text>
</comment>
<evidence type="ECO:0000313" key="9">
    <source>
        <dbReference type="Proteomes" id="UP000619260"/>
    </source>
</evidence>
<comment type="similarity">
    <text evidence="2">Belongs to the oxygen-dependent FAD-linked oxidoreductase family.</text>
</comment>
<dbReference type="PROSITE" id="PS51318">
    <property type="entry name" value="TAT"/>
    <property type="match status" value="1"/>
</dbReference>
<dbReference type="InterPro" id="IPR006094">
    <property type="entry name" value="Oxid_FAD_bind_N"/>
</dbReference>
<dbReference type="InterPro" id="IPR016169">
    <property type="entry name" value="FAD-bd_PCMH_sub2"/>
</dbReference>
<evidence type="ECO:0000256" key="5">
    <source>
        <dbReference type="ARBA" id="ARBA00023002"/>
    </source>
</evidence>
<dbReference type="GO" id="GO:0071949">
    <property type="term" value="F:FAD binding"/>
    <property type="evidence" value="ECO:0007669"/>
    <property type="project" value="InterPro"/>
</dbReference>
<protein>
    <submittedName>
        <fullName evidence="8">FAD-linked oxidase</fullName>
    </submittedName>
</protein>
<evidence type="ECO:0000256" key="6">
    <source>
        <dbReference type="SAM" id="SignalP"/>
    </source>
</evidence>
<sequence>MNPTRRTLLGGLAAGGALTVTGAVPAQASPPLVESPVVRPGDPQYPDLARGINQRFVGRPAEVHVAGGTGDVAAAVRRAVRTGRRPAVRSGGHCFEDFVAGPDVDLVVDLSGMDRVTWDAARGAFAVEAGARLENVYERLFKSWGVTIPGGSCPTVGVGGHFAGGGYGPLNRMFGLTVDHLDAVEVVVAGPDGDVRTVRATRAAGDPANDLWWAHTGGGGGNFGVVTRYWLRTPGTPAVPRHALPTPPSEVLVATVIWPWPALDRDAFVRLLRNYGGWYAAHNAPGGPGTEVYSHLATFHASGGAVALNVQVAAGAGADATLDGFLRAVGEGVPAFTVTERRRLPWLLATRWSGFADRPSGRRIKGKSAVHRAALTDGQAQALHRALTRPDYQHPGSGVLIAPHGGRVNAVASDATADPHRDGVLMLLYVSEWTDAAQDATHIAFLRNLYRDVYAESGGVPVSGGALINYADVDLRDPAWNTSGVAWHELYYRANYPRLQRAKRRWDPTGTFRHALGVDSGGPR</sequence>
<keyword evidence="3" id="KW-0285">Flavoprotein</keyword>
<feature type="chain" id="PRO_5035177100" evidence="6">
    <location>
        <begin position="29"/>
        <end position="524"/>
    </location>
</feature>
<dbReference type="InterPro" id="IPR050416">
    <property type="entry name" value="FAD-linked_Oxidoreductase"/>
</dbReference>
<dbReference type="Gene3D" id="3.30.465.10">
    <property type="match status" value="1"/>
</dbReference>
<dbReference type="InterPro" id="IPR006311">
    <property type="entry name" value="TAT_signal"/>
</dbReference>
<dbReference type="Pfam" id="PF01565">
    <property type="entry name" value="FAD_binding_4"/>
    <property type="match status" value="1"/>
</dbReference>
<name>A0A8J4DVQ5_9ACTN</name>
<accession>A0A8J4DVQ5</accession>
<evidence type="ECO:0000256" key="4">
    <source>
        <dbReference type="ARBA" id="ARBA00022827"/>
    </source>
</evidence>
<keyword evidence="6" id="KW-0732">Signal</keyword>